<dbReference type="Gramene" id="OE9A015557T1">
    <property type="protein sequence ID" value="OE9A015557C1"/>
    <property type="gene ID" value="OE9A015557"/>
</dbReference>
<dbReference type="PANTHER" id="PTHR31170:SF25">
    <property type="entry name" value="BNAA09G04570D PROTEIN"/>
    <property type="match status" value="1"/>
</dbReference>
<dbReference type="OrthoDB" id="672127at2759"/>
<keyword evidence="2" id="KW-1185">Reference proteome</keyword>
<dbReference type="PANTHER" id="PTHR31170">
    <property type="entry name" value="BNAC04G53230D PROTEIN"/>
    <property type="match status" value="1"/>
</dbReference>
<proteinExistence type="predicted"/>
<name>A0A8S0Q3J9_OLEEU</name>
<dbReference type="Pfam" id="PF03140">
    <property type="entry name" value="DUF247"/>
    <property type="match status" value="1"/>
</dbReference>
<sequence>MIHVLLNAISHRKKKCLRCRKQKFNMDENKDPVTVRIDNVLDGLPCTFSKHSISRVDDDKRKMNQNVYDPRILSIGPFHHGKDQLCKMQQHKYMYLKLLLKRRNESTVDKYVAAVRSMEEKARNSYAEPLKFNQDEFVEILLLDGVFIIELLRRIYMFDDDENDIILQRRGIGCQLYHDLLLLENQIPFFILDHLFNMTKSQHPDDNIGLLIREFFGEAPHWSDDSGEILEFSMKDADHLLGVVYENWCSYKLIEDEEVEVADNINPTSELQKAGVVFQSDRESMFWDIRFINGVMKIPTFDVTVDTETLFLNLIAYEDLFPSGRPRYFMDYSFFWSCLINSSEDVGALRRCGIINNYLVDDEMVHQMFNRIGSYVSVSFDFSYFDVFHKVNIYYGCRWCRWMANLKRSFNTLFF</sequence>
<dbReference type="AlphaFoldDB" id="A0A8S0Q3J9"/>
<evidence type="ECO:0000313" key="2">
    <source>
        <dbReference type="Proteomes" id="UP000594638"/>
    </source>
</evidence>
<organism evidence="1 2">
    <name type="scientific">Olea europaea subsp. europaea</name>
    <dbReference type="NCBI Taxonomy" id="158383"/>
    <lineage>
        <taxon>Eukaryota</taxon>
        <taxon>Viridiplantae</taxon>
        <taxon>Streptophyta</taxon>
        <taxon>Embryophyta</taxon>
        <taxon>Tracheophyta</taxon>
        <taxon>Spermatophyta</taxon>
        <taxon>Magnoliopsida</taxon>
        <taxon>eudicotyledons</taxon>
        <taxon>Gunneridae</taxon>
        <taxon>Pentapetalae</taxon>
        <taxon>asterids</taxon>
        <taxon>lamiids</taxon>
        <taxon>Lamiales</taxon>
        <taxon>Oleaceae</taxon>
        <taxon>Oleeae</taxon>
        <taxon>Olea</taxon>
    </lineage>
</organism>
<dbReference type="InterPro" id="IPR004158">
    <property type="entry name" value="DUF247_pln"/>
</dbReference>
<accession>A0A8S0Q3J9</accession>
<reference evidence="1 2" key="1">
    <citation type="submission" date="2019-12" db="EMBL/GenBank/DDBJ databases">
        <authorList>
            <person name="Alioto T."/>
            <person name="Alioto T."/>
            <person name="Gomez Garrido J."/>
        </authorList>
    </citation>
    <scope>NUCLEOTIDE SEQUENCE [LARGE SCALE GENOMIC DNA]</scope>
</reference>
<comment type="caution">
    <text evidence="1">The sequence shown here is derived from an EMBL/GenBank/DDBJ whole genome shotgun (WGS) entry which is preliminary data.</text>
</comment>
<gene>
    <name evidence="1" type="ORF">OLEA9_A015557</name>
</gene>
<dbReference type="EMBL" id="CACTIH010000351">
    <property type="protein sequence ID" value="CAA2959859.1"/>
    <property type="molecule type" value="Genomic_DNA"/>
</dbReference>
<protein>
    <submittedName>
        <fullName evidence="1">Uncharacterized protein</fullName>
    </submittedName>
</protein>
<dbReference type="Proteomes" id="UP000594638">
    <property type="component" value="Unassembled WGS sequence"/>
</dbReference>
<evidence type="ECO:0000313" key="1">
    <source>
        <dbReference type="EMBL" id="CAA2959859.1"/>
    </source>
</evidence>